<feature type="domain" description="Peptidase S8/S53" evidence="6">
    <location>
        <begin position="102"/>
        <end position="327"/>
    </location>
</feature>
<dbReference type="PROSITE" id="PS51892">
    <property type="entry name" value="SUBTILASE"/>
    <property type="match status" value="1"/>
</dbReference>
<dbReference type="GO" id="GO:0004252">
    <property type="term" value="F:serine-type endopeptidase activity"/>
    <property type="evidence" value="ECO:0007669"/>
    <property type="project" value="UniProtKB-UniRule"/>
</dbReference>
<organism evidence="7 8">
    <name type="scientific">Sphaerisporangium melleum</name>
    <dbReference type="NCBI Taxonomy" id="321316"/>
    <lineage>
        <taxon>Bacteria</taxon>
        <taxon>Bacillati</taxon>
        <taxon>Actinomycetota</taxon>
        <taxon>Actinomycetes</taxon>
        <taxon>Streptosporangiales</taxon>
        <taxon>Streptosporangiaceae</taxon>
        <taxon>Sphaerisporangium</taxon>
    </lineage>
</organism>
<evidence type="ECO:0000256" key="2">
    <source>
        <dbReference type="ARBA" id="ARBA00022670"/>
    </source>
</evidence>
<dbReference type="EMBL" id="BMNT01000012">
    <property type="protein sequence ID" value="GGK82525.1"/>
    <property type="molecule type" value="Genomic_DNA"/>
</dbReference>
<dbReference type="RefSeq" id="WP_189163274.1">
    <property type="nucleotide sequence ID" value="NZ_BMNT01000012.1"/>
</dbReference>
<dbReference type="Pfam" id="PF00082">
    <property type="entry name" value="Peptidase_S8"/>
    <property type="match status" value="1"/>
</dbReference>
<dbReference type="PANTHER" id="PTHR43806:SF11">
    <property type="entry name" value="CEREVISIN-RELATED"/>
    <property type="match status" value="1"/>
</dbReference>
<comment type="similarity">
    <text evidence="1 5">Belongs to the peptidase S8 family.</text>
</comment>
<gene>
    <name evidence="7" type="ORF">GCM10007964_26480</name>
</gene>
<sequence length="343" mass="35698">MNVQAVEHLPGRRAFIRPGVLLTRSPVAAERWTQSAERAGDLFELHLTPGADPCEIAAALRERGVDASPNHVVTGQPLFFGGPTGAPRPAPPPRHAAGEPSRVTVAVLDTGLAPHPWFRDADWFAGQPGEVPDADGDGLLDAQAGHGTFIAGLLLRQAPGTRLRVARVLDGNGVGDEAGVLRALGVLRDTHVDVLVLSFGCHTYDDLPSPLVERALGAFPHTVVVACAGNTGSSRPFWPAALPGVIAVAALDAAGSGRARFSAYGPWVDACARGEDLTSTFVDFHPFDGYAMWSGTSFATAVVAGAIASAARHMSAQEAARHVLQSAGAGRFPDLGVHVPGPR</sequence>
<proteinExistence type="inferred from homology"/>
<reference evidence="7" key="2">
    <citation type="submission" date="2020-09" db="EMBL/GenBank/DDBJ databases">
        <authorList>
            <person name="Sun Q."/>
            <person name="Ohkuma M."/>
        </authorList>
    </citation>
    <scope>NUCLEOTIDE SEQUENCE</scope>
    <source>
        <strain evidence="7">JCM 13064</strain>
    </source>
</reference>
<evidence type="ECO:0000256" key="5">
    <source>
        <dbReference type="PROSITE-ProRule" id="PRU01240"/>
    </source>
</evidence>
<dbReference type="SUPFAM" id="SSF52743">
    <property type="entry name" value="Subtilisin-like"/>
    <property type="match status" value="1"/>
</dbReference>
<evidence type="ECO:0000256" key="1">
    <source>
        <dbReference type="ARBA" id="ARBA00011073"/>
    </source>
</evidence>
<dbReference type="CDD" id="cd00306">
    <property type="entry name" value="Peptidases_S8_S53"/>
    <property type="match status" value="1"/>
</dbReference>
<feature type="active site" description="Charge relay system" evidence="5">
    <location>
        <position position="109"/>
    </location>
</feature>
<dbReference type="PANTHER" id="PTHR43806">
    <property type="entry name" value="PEPTIDASE S8"/>
    <property type="match status" value="1"/>
</dbReference>
<evidence type="ECO:0000259" key="6">
    <source>
        <dbReference type="Pfam" id="PF00082"/>
    </source>
</evidence>
<keyword evidence="8" id="KW-1185">Reference proteome</keyword>
<reference evidence="7" key="1">
    <citation type="journal article" date="2014" name="Int. J. Syst. Evol. Microbiol.">
        <title>Complete genome sequence of Corynebacterium casei LMG S-19264T (=DSM 44701T), isolated from a smear-ripened cheese.</title>
        <authorList>
            <consortium name="US DOE Joint Genome Institute (JGI-PGF)"/>
            <person name="Walter F."/>
            <person name="Albersmeier A."/>
            <person name="Kalinowski J."/>
            <person name="Ruckert C."/>
        </authorList>
    </citation>
    <scope>NUCLEOTIDE SEQUENCE</scope>
    <source>
        <strain evidence="7">JCM 13064</strain>
    </source>
</reference>
<dbReference type="InterPro" id="IPR050131">
    <property type="entry name" value="Peptidase_S8_subtilisin-like"/>
</dbReference>
<dbReference type="PROSITE" id="PS00136">
    <property type="entry name" value="SUBTILASE_ASP"/>
    <property type="match status" value="1"/>
</dbReference>
<dbReference type="InterPro" id="IPR000209">
    <property type="entry name" value="Peptidase_S8/S53_dom"/>
</dbReference>
<dbReference type="AlphaFoldDB" id="A0A917R1R2"/>
<protein>
    <submittedName>
        <fullName evidence="7">Serine protease</fullName>
    </submittedName>
</protein>
<keyword evidence="2 5" id="KW-0645">Protease</keyword>
<feature type="active site" description="Charge relay system" evidence="5">
    <location>
        <position position="146"/>
    </location>
</feature>
<evidence type="ECO:0000256" key="4">
    <source>
        <dbReference type="ARBA" id="ARBA00022825"/>
    </source>
</evidence>
<evidence type="ECO:0000313" key="7">
    <source>
        <dbReference type="EMBL" id="GGK82525.1"/>
    </source>
</evidence>
<evidence type="ECO:0000256" key="3">
    <source>
        <dbReference type="ARBA" id="ARBA00022801"/>
    </source>
</evidence>
<dbReference type="InterPro" id="IPR036852">
    <property type="entry name" value="Peptidase_S8/S53_dom_sf"/>
</dbReference>
<dbReference type="Gene3D" id="3.40.50.200">
    <property type="entry name" value="Peptidase S8/S53 domain"/>
    <property type="match status" value="1"/>
</dbReference>
<keyword evidence="3 5" id="KW-0378">Hydrolase</keyword>
<keyword evidence="4 5" id="KW-0720">Serine protease</keyword>
<comment type="caution">
    <text evidence="7">The sequence shown here is derived from an EMBL/GenBank/DDBJ whole genome shotgun (WGS) entry which is preliminary data.</text>
</comment>
<name>A0A917R1R2_9ACTN</name>
<dbReference type="GO" id="GO:0006508">
    <property type="term" value="P:proteolysis"/>
    <property type="evidence" value="ECO:0007669"/>
    <property type="project" value="UniProtKB-KW"/>
</dbReference>
<dbReference type="InterPro" id="IPR023827">
    <property type="entry name" value="Peptidase_S8_Asp-AS"/>
</dbReference>
<dbReference type="InterPro" id="IPR015500">
    <property type="entry name" value="Peptidase_S8_subtilisin-rel"/>
</dbReference>
<evidence type="ECO:0000313" key="8">
    <source>
        <dbReference type="Proteomes" id="UP000645217"/>
    </source>
</evidence>
<dbReference type="Proteomes" id="UP000645217">
    <property type="component" value="Unassembled WGS sequence"/>
</dbReference>
<dbReference type="PRINTS" id="PR00723">
    <property type="entry name" value="SUBTILISIN"/>
</dbReference>
<accession>A0A917R1R2</accession>
<feature type="active site" description="Charge relay system" evidence="5">
    <location>
        <position position="297"/>
    </location>
</feature>